<keyword evidence="1" id="KW-0022">Alpha-amylase inhibitor</keyword>
<sequence length="108" mass="11304">MTHRRIRNGALALSAAGLLTVAAAGQAGASAAAPTSAPARAANCVHVSHSSGYVTQTVKVTNNCASTVSFSVRRVGPDSPCFIVGPNRWRSYKWGNGLNYQGIRWNCS</sequence>
<dbReference type="InterPro" id="IPR000833">
    <property type="entry name" value="A-amylase_inhib"/>
</dbReference>
<protein>
    <submittedName>
        <fullName evidence="3">Uncharacterized protein</fullName>
    </submittedName>
</protein>
<dbReference type="Gene3D" id="2.60.40.20">
    <property type="entry name" value="Alpha-amylase inhibitor"/>
    <property type="match status" value="1"/>
</dbReference>
<dbReference type="EMBL" id="BMQJ01000016">
    <property type="protein sequence ID" value="GGQ19248.1"/>
    <property type="molecule type" value="Genomic_DNA"/>
</dbReference>
<name>A0ABQ2RC58_9ACTN</name>
<proteinExistence type="predicted"/>
<evidence type="ECO:0000256" key="2">
    <source>
        <dbReference type="SAM" id="SignalP"/>
    </source>
</evidence>
<dbReference type="Pfam" id="PF01356">
    <property type="entry name" value="A_amylase_inhib"/>
    <property type="match status" value="1"/>
</dbReference>
<dbReference type="SUPFAM" id="SSF49498">
    <property type="entry name" value="alpha-Amylase inhibitor tendamistat"/>
    <property type="match status" value="1"/>
</dbReference>
<keyword evidence="4" id="KW-1185">Reference proteome</keyword>
<gene>
    <name evidence="3" type="ORF">GCM10010140_56940</name>
</gene>
<accession>A0ABQ2RC58</accession>
<reference evidence="4" key="1">
    <citation type="journal article" date="2019" name="Int. J. Syst. Evol. Microbiol.">
        <title>The Global Catalogue of Microorganisms (GCM) 10K type strain sequencing project: providing services to taxonomists for standard genome sequencing and annotation.</title>
        <authorList>
            <consortium name="The Broad Institute Genomics Platform"/>
            <consortium name="The Broad Institute Genome Sequencing Center for Infectious Disease"/>
            <person name="Wu L."/>
            <person name="Ma J."/>
        </authorList>
    </citation>
    <scope>NUCLEOTIDE SEQUENCE [LARGE SCALE GENOMIC DNA]</scope>
    <source>
        <strain evidence="4">JCM 3115</strain>
    </source>
</reference>
<comment type="caution">
    <text evidence="3">The sequence shown here is derived from an EMBL/GenBank/DDBJ whole genome shotgun (WGS) entry which is preliminary data.</text>
</comment>
<evidence type="ECO:0000313" key="4">
    <source>
        <dbReference type="Proteomes" id="UP000611554"/>
    </source>
</evidence>
<organism evidence="3 4">
    <name type="scientific">Streptosporangium pseudovulgare</name>
    <dbReference type="NCBI Taxonomy" id="35765"/>
    <lineage>
        <taxon>Bacteria</taxon>
        <taxon>Bacillati</taxon>
        <taxon>Actinomycetota</taxon>
        <taxon>Actinomycetes</taxon>
        <taxon>Streptosporangiales</taxon>
        <taxon>Streptosporangiaceae</taxon>
        <taxon>Streptosporangium</taxon>
    </lineage>
</organism>
<dbReference type="RefSeq" id="WP_189249535.1">
    <property type="nucleotide sequence ID" value="NZ_BMQJ01000016.1"/>
</dbReference>
<evidence type="ECO:0000256" key="1">
    <source>
        <dbReference type="ARBA" id="ARBA00022579"/>
    </source>
</evidence>
<feature type="chain" id="PRO_5045595003" evidence="2">
    <location>
        <begin position="30"/>
        <end position="108"/>
    </location>
</feature>
<keyword evidence="2" id="KW-0732">Signal</keyword>
<feature type="signal peptide" evidence="2">
    <location>
        <begin position="1"/>
        <end position="29"/>
    </location>
</feature>
<dbReference type="Proteomes" id="UP000611554">
    <property type="component" value="Unassembled WGS sequence"/>
</dbReference>
<dbReference type="InterPro" id="IPR036379">
    <property type="entry name" value="A-amylase_inhib_sf"/>
</dbReference>
<evidence type="ECO:0000313" key="3">
    <source>
        <dbReference type="EMBL" id="GGQ19248.1"/>
    </source>
</evidence>